<evidence type="ECO:0000256" key="2">
    <source>
        <dbReference type="ARBA" id="ARBA00022692"/>
    </source>
</evidence>
<comment type="caution">
    <text evidence="13">The sequence shown here is derived from an EMBL/GenBank/DDBJ whole genome shotgun (WGS) entry which is preliminary data.</text>
</comment>
<comment type="subcellular location">
    <subcellularLocation>
        <location evidence="1">Membrane</location>
        <topology evidence="1">Single-pass type I membrane protein</topology>
    </subcellularLocation>
</comment>
<dbReference type="InterPro" id="IPR015321">
    <property type="entry name" value="TypeI_recpt_CBD"/>
</dbReference>
<evidence type="ECO:0000259" key="12">
    <source>
        <dbReference type="Pfam" id="PF21605"/>
    </source>
</evidence>
<dbReference type="InterPro" id="IPR003532">
    <property type="entry name" value="Short_hematopoietin_rcpt_2_CS"/>
</dbReference>
<keyword evidence="6 13" id="KW-0675">Receptor</keyword>
<dbReference type="Gene3D" id="2.60.40.10">
    <property type="entry name" value="Immunoglobulins"/>
    <property type="match status" value="3"/>
</dbReference>
<reference evidence="13 14" key="1">
    <citation type="submission" date="2017-05" db="EMBL/GenBank/DDBJ databases">
        <title>Genome of assembly of the Bengalese finch, Lonchura striata domestica.</title>
        <authorList>
            <person name="Colquitt B.M."/>
            <person name="Brainard M.S."/>
        </authorList>
    </citation>
    <scope>NUCLEOTIDE SEQUENCE [LARGE SCALE GENOMIC DNA]</scope>
    <source>
        <strain evidence="13">White83orange57</strain>
    </source>
</reference>
<keyword evidence="3 9" id="KW-0732">Signal</keyword>
<evidence type="ECO:0000256" key="8">
    <source>
        <dbReference type="SAM" id="Phobius"/>
    </source>
</evidence>
<feature type="domain" description="Type I cytokine receptor cytokine-binding" evidence="10">
    <location>
        <begin position="134"/>
        <end position="217"/>
    </location>
</feature>
<evidence type="ECO:0000259" key="11">
    <source>
        <dbReference type="Pfam" id="PF18001"/>
    </source>
</evidence>
<dbReference type="Proteomes" id="UP000197619">
    <property type="component" value="Unassembled WGS sequence"/>
</dbReference>
<dbReference type="InterPro" id="IPR013783">
    <property type="entry name" value="Ig-like_fold"/>
</dbReference>
<evidence type="ECO:0000256" key="9">
    <source>
        <dbReference type="SAM" id="SignalP"/>
    </source>
</evidence>
<evidence type="ECO:0000259" key="10">
    <source>
        <dbReference type="Pfam" id="PF09240"/>
    </source>
</evidence>
<dbReference type="PANTHER" id="PTHR23037:SF46">
    <property type="entry name" value="INTERLEUKIN 5 RECEPTOR SUBUNIT ALPHA"/>
    <property type="match status" value="1"/>
</dbReference>
<evidence type="ECO:0000256" key="4">
    <source>
        <dbReference type="ARBA" id="ARBA00022989"/>
    </source>
</evidence>
<keyword evidence="7" id="KW-0325">Glycoprotein</keyword>
<dbReference type="InterPro" id="IPR036116">
    <property type="entry name" value="FN3_sf"/>
</dbReference>
<evidence type="ECO:0000256" key="6">
    <source>
        <dbReference type="ARBA" id="ARBA00023170"/>
    </source>
</evidence>
<dbReference type="GO" id="GO:0004896">
    <property type="term" value="F:cytokine receptor activity"/>
    <property type="evidence" value="ECO:0007669"/>
    <property type="project" value="InterPro"/>
</dbReference>
<dbReference type="GO" id="GO:0009897">
    <property type="term" value="C:external side of plasma membrane"/>
    <property type="evidence" value="ECO:0007669"/>
    <property type="project" value="TreeGrafter"/>
</dbReference>
<dbReference type="Pfam" id="PF09240">
    <property type="entry name" value="IL6Ra-bind"/>
    <property type="match status" value="1"/>
</dbReference>
<feature type="domain" description="Cytokine receptor-like factor 2-like D2" evidence="12">
    <location>
        <begin position="271"/>
        <end position="315"/>
    </location>
</feature>
<feature type="signal peptide" evidence="9">
    <location>
        <begin position="1"/>
        <end position="28"/>
    </location>
</feature>
<evidence type="ECO:0000256" key="3">
    <source>
        <dbReference type="ARBA" id="ARBA00022729"/>
    </source>
</evidence>
<dbReference type="InterPro" id="IPR048648">
    <property type="entry name" value="CRLF2-like_D2"/>
</dbReference>
<dbReference type="Pfam" id="PF18001">
    <property type="entry name" value="Il13Ra_Ig"/>
    <property type="match status" value="1"/>
</dbReference>
<name>A0A218V362_9PASE</name>
<keyword evidence="5 8" id="KW-0472">Membrane</keyword>
<organism evidence="13 14">
    <name type="scientific">Lonchura striata</name>
    <name type="common">white-rumped munia</name>
    <dbReference type="NCBI Taxonomy" id="40157"/>
    <lineage>
        <taxon>Eukaryota</taxon>
        <taxon>Metazoa</taxon>
        <taxon>Chordata</taxon>
        <taxon>Craniata</taxon>
        <taxon>Vertebrata</taxon>
        <taxon>Euteleostomi</taxon>
        <taxon>Archelosauria</taxon>
        <taxon>Archosauria</taxon>
        <taxon>Dinosauria</taxon>
        <taxon>Saurischia</taxon>
        <taxon>Theropoda</taxon>
        <taxon>Coelurosauria</taxon>
        <taxon>Aves</taxon>
        <taxon>Neognathae</taxon>
        <taxon>Neoaves</taxon>
        <taxon>Telluraves</taxon>
        <taxon>Australaves</taxon>
        <taxon>Passeriformes</taxon>
        <taxon>Passeroidea</taxon>
        <taxon>Estrildidae</taxon>
        <taxon>Estrildinae</taxon>
        <taxon>Lonchura</taxon>
    </lineage>
</organism>
<dbReference type="PROSITE" id="PS01356">
    <property type="entry name" value="HEMATOPO_REC_S_F2"/>
    <property type="match status" value="1"/>
</dbReference>
<dbReference type="Pfam" id="PF21605">
    <property type="entry name" value="CRLF2-like_D2"/>
    <property type="match status" value="1"/>
</dbReference>
<dbReference type="PANTHER" id="PTHR23037">
    <property type="entry name" value="CYTOKINE RECEPTOR"/>
    <property type="match status" value="1"/>
</dbReference>
<feature type="chain" id="PRO_5012623319" evidence="9">
    <location>
        <begin position="29"/>
        <end position="461"/>
    </location>
</feature>
<feature type="domain" description="Interleukin-13 receptor subunit alpha-1 Ig-like" evidence="11">
    <location>
        <begin position="32"/>
        <end position="126"/>
    </location>
</feature>
<keyword evidence="2 8" id="KW-0812">Transmembrane</keyword>
<keyword evidence="14" id="KW-1185">Reference proteome</keyword>
<keyword evidence="4 8" id="KW-1133">Transmembrane helix</keyword>
<evidence type="ECO:0000256" key="7">
    <source>
        <dbReference type="ARBA" id="ARBA00023180"/>
    </source>
</evidence>
<dbReference type="SUPFAM" id="SSF49265">
    <property type="entry name" value="Fibronectin type III"/>
    <property type="match status" value="2"/>
</dbReference>
<dbReference type="EMBL" id="MUZQ01000059">
    <property type="protein sequence ID" value="OWK60464.1"/>
    <property type="molecule type" value="Genomic_DNA"/>
</dbReference>
<feature type="transmembrane region" description="Helical" evidence="8">
    <location>
        <begin position="322"/>
        <end position="345"/>
    </location>
</feature>
<proteinExistence type="predicted"/>
<dbReference type="InterPro" id="IPR040566">
    <property type="entry name" value="Il13Ra_Ig"/>
</dbReference>
<protein>
    <submittedName>
        <fullName evidence="13">Interleukin-13 receptor subunit alpha-1</fullName>
    </submittedName>
</protein>
<evidence type="ECO:0000313" key="13">
    <source>
        <dbReference type="EMBL" id="OWK60464.1"/>
    </source>
</evidence>
<gene>
    <name evidence="13" type="primary">IL13RA1</name>
    <name evidence="13" type="ORF">RLOC_00014997</name>
</gene>
<evidence type="ECO:0000256" key="5">
    <source>
        <dbReference type="ARBA" id="ARBA00023136"/>
    </source>
</evidence>
<dbReference type="AlphaFoldDB" id="A0A218V362"/>
<accession>A0A218V362</accession>
<evidence type="ECO:0000313" key="14">
    <source>
        <dbReference type="Proteomes" id="UP000197619"/>
    </source>
</evidence>
<evidence type="ECO:0000256" key="1">
    <source>
        <dbReference type="ARBA" id="ARBA00004479"/>
    </source>
</evidence>
<sequence>MAVPAAAPLPCPLLLAVCWVVAAGMAAGAKILPSPSNLNYSFIHICTLNWTWSPPENISSSCNLEYSSDIVINGVPEDRREWSKSRFRVTDAHLNEEMSLRVRSECKNDNTSEPSPWVETSLMPKGISGTAAVDLGCVWHNLEYMACTWRRGENASSDTNYTLFYWFDGLENPKKCSSSSVDQGIFECVFNFTFPKVTSTYPTISILITDDAEEVRPVCASKNPTTLVKAVHQNSCKSCESFPSFVRAKLLMSENSLINRDLLNYQEMVPSETNSVSIAGIDANSKYTFKVRAKPKRECYNSNLHSDWSEEKSIGEKKDSTIYFVLIITIPLIVAVSTVILLVYLKRLKILILPPIPDPREILKRMFGEQNEDSQVSKKLLATLAFHHNAGYMFGAQVCLTGLKKQHSSQGNTVKIVVSLFQSSAKDDPINTFDRLIIEEEIHSLILTETSESSSPEKENR</sequence>